<evidence type="ECO:0000313" key="1">
    <source>
        <dbReference type="EnsemblPlants" id="AET5Gv20470800.8"/>
    </source>
</evidence>
<proteinExistence type="predicted"/>
<reference evidence="2" key="1">
    <citation type="journal article" date="2014" name="Science">
        <title>Ancient hybridizations among the ancestral genomes of bread wheat.</title>
        <authorList>
            <consortium name="International Wheat Genome Sequencing Consortium,"/>
            <person name="Marcussen T."/>
            <person name="Sandve S.R."/>
            <person name="Heier L."/>
            <person name="Spannagl M."/>
            <person name="Pfeifer M."/>
            <person name="Jakobsen K.S."/>
            <person name="Wulff B.B."/>
            <person name="Steuernagel B."/>
            <person name="Mayer K.F."/>
            <person name="Olsen O.A."/>
        </authorList>
    </citation>
    <scope>NUCLEOTIDE SEQUENCE [LARGE SCALE GENOMIC DNA]</scope>
    <source>
        <strain evidence="2">cv. AL8/78</strain>
    </source>
</reference>
<reference evidence="1" key="4">
    <citation type="submission" date="2019-03" db="UniProtKB">
        <authorList>
            <consortium name="EnsemblPlants"/>
        </authorList>
    </citation>
    <scope>IDENTIFICATION</scope>
</reference>
<sequence length="98" mass="10844">VVPRKPSSWIGSRNPGAVVSSSPRLIGLFPCLWMLGETRRWFVDETKPDDAVLAKWRRKSGGVLGNCSTLTVMRKLMCTVGKVMFLQMCLAACGRQSD</sequence>
<protein>
    <submittedName>
        <fullName evidence="1">Uncharacterized protein</fullName>
    </submittedName>
</protein>
<keyword evidence="2" id="KW-1185">Reference proteome</keyword>
<dbReference type="AlphaFoldDB" id="A0A453KPE4"/>
<dbReference type="Gramene" id="AET5Gv20470800.8">
    <property type="protein sequence ID" value="AET5Gv20470800.8"/>
    <property type="gene ID" value="AET5Gv20470800"/>
</dbReference>
<organism evidence="1 2">
    <name type="scientific">Aegilops tauschii subsp. strangulata</name>
    <name type="common">Goatgrass</name>
    <dbReference type="NCBI Taxonomy" id="200361"/>
    <lineage>
        <taxon>Eukaryota</taxon>
        <taxon>Viridiplantae</taxon>
        <taxon>Streptophyta</taxon>
        <taxon>Embryophyta</taxon>
        <taxon>Tracheophyta</taxon>
        <taxon>Spermatophyta</taxon>
        <taxon>Magnoliopsida</taxon>
        <taxon>Liliopsida</taxon>
        <taxon>Poales</taxon>
        <taxon>Poaceae</taxon>
        <taxon>BOP clade</taxon>
        <taxon>Pooideae</taxon>
        <taxon>Triticodae</taxon>
        <taxon>Triticeae</taxon>
        <taxon>Triticinae</taxon>
        <taxon>Aegilops</taxon>
    </lineage>
</organism>
<dbReference type="EnsemblPlants" id="AET5Gv20470800.8">
    <property type="protein sequence ID" value="AET5Gv20470800.8"/>
    <property type="gene ID" value="AET5Gv20470800"/>
</dbReference>
<name>A0A453KPE4_AEGTS</name>
<reference evidence="2" key="2">
    <citation type="journal article" date="2017" name="Nat. Plants">
        <title>The Aegilops tauschii genome reveals multiple impacts of transposons.</title>
        <authorList>
            <person name="Zhao G."/>
            <person name="Zou C."/>
            <person name="Li K."/>
            <person name="Wang K."/>
            <person name="Li T."/>
            <person name="Gao L."/>
            <person name="Zhang X."/>
            <person name="Wang H."/>
            <person name="Yang Z."/>
            <person name="Liu X."/>
            <person name="Jiang W."/>
            <person name="Mao L."/>
            <person name="Kong X."/>
            <person name="Jiao Y."/>
            <person name="Jia J."/>
        </authorList>
    </citation>
    <scope>NUCLEOTIDE SEQUENCE [LARGE SCALE GENOMIC DNA]</scope>
    <source>
        <strain evidence="2">cv. AL8/78</strain>
    </source>
</reference>
<evidence type="ECO:0000313" key="2">
    <source>
        <dbReference type="Proteomes" id="UP000015105"/>
    </source>
</evidence>
<accession>A0A453KPE4</accession>
<dbReference type="Proteomes" id="UP000015105">
    <property type="component" value="Chromosome 5D"/>
</dbReference>
<reference evidence="1" key="5">
    <citation type="journal article" date="2021" name="G3 (Bethesda)">
        <title>Aegilops tauschii genome assembly Aet v5.0 features greater sequence contiguity and improved annotation.</title>
        <authorList>
            <person name="Wang L."/>
            <person name="Zhu T."/>
            <person name="Rodriguez J.C."/>
            <person name="Deal K.R."/>
            <person name="Dubcovsky J."/>
            <person name="McGuire P.E."/>
            <person name="Lux T."/>
            <person name="Spannagl M."/>
            <person name="Mayer K.F.X."/>
            <person name="Baldrich P."/>
            <person name="Meyers B.C."/>
            <person name="Huo N."/>
            <person name="Gu Y.Q."/>
            <person name="Zhou H."/>
            <person name="Devos K.M."/>
            <person name="Bennetzen J.L."/>
            <person name="Unver T."/>
            <person name="Budak H."/>
            <person name="Gulick P.J."/>
            <person name="Galiba G."/>
            <person name="Kalapos B."/>
            <person name="Nelson D.R."/>
            <person name="Li P."/>
            <person name="You F.M."/>
            <person name="Luo M.C."/>
            <person name="Dvorak J."/>
        </authorList>
    </citation>
    <scope>NUCLEOTIDE SEQUENCE [LARGE SCALE GENOMIC DNA]</scope>
    <source>
        <strain evidence="1">cv. AL8/78</strain>
    </source>
</reference>
<reference evidence="1" key="3">
    <citation type="journal article" date="2017" name="Nature">
        <title>Genome sequence of the progenitor of the wheat D genome Aegilops tauschii.</title>
        <authorList>
            <person name="Luo M.C."/>
            <person name="Gu Y.Q."/>
            <person name="Puiu D."/>
            <person name="Wang H."/>
            <person name="Twardziok S.O."/>
            <person name="Deal K.R."/>
            <person name="Huo N."/>
            <person name="Zhu T."/>
            <person name="Wang L."/>
            <person name="Wang Y."/>
            <person name="McGuire P.E."/>
            <person name="Liu S."/>
            <person name="Long H."/>
            <person name="Ramasamy R.K."/>
            <person name="Rodriguez J.C."/>
            <person name="Van S.L."/>
            <person name="Yuan L."/>
            <person name="Wang Z."/>
            <person name="Xia Z."/>
            <person name="Xiao L."/>
            <person name="Anderson O.D."/>
            <person name="Ouyang S."/>
            <person name="Liang Y."/>
            <person name="Zimin A.V."/>
            <person name="Pertea G."/>
            <person name="Qi P."/>
            <person name="Bennetzen J.L."/>
            <person name="Dai X."/>
            <person name="Dawson M.W."/>
            <person name="Muller H.G."/>
            <person name="Kugler K."/>
            <person name="Rivarola-Duarte L."/>
            <person name="Spannagl M."/>
            <person name="Mayer K.F.X."/>
            <person name="Lu F.H."/>
            <person name="Bevan M.W."/>
            <person name="Leroy P."/>
            <person name="Li P."/>
            <person name="You F.M."/>
            <person name="Sun Q."/>
            <person name="Liu Z."/>
            <person name="Lyons E."/>
            <person name="Wicker T."/>
            <person name="Salzberg S.L."/>
            <person name="Devos K.M."/>
            <person name="Dvorak J."/>
        </authorList>
    </citation>
    <scope>NUCLEOTIDE SEQUENCE [LARGE SCALE GENOMIC DNA]</scope>
    <source>
        <strain evidence="1">cv. AL8/78</strain>
    </source>
</reference>